<gene>
    <name evidence="2" type="ORF">PR048_024986</name>
</gene>
<dbReference type="Proteomes" id="UP001159363">
    <property type="component" value="Chromosome 9"/>
</dbReference>
<feature type="compositionally biased region" description="Basic and acidic residues" evidence="1">
    <location>
        <begin position="188"/>
        <end position="208"/>
    </location>
</feature>
<sequence>MRNEIASVGENCKVLACPRTRRSRWTISRQRKNGTSDTGQAELGGCTVRSYNRFSTLLTRAARPPRDVLKDLQGFSAPATQGNESSWHSARRPNKTSDSAQQTGTRTMSKGLGGGGEERRSATVCHRGQDCIIYFYIHARAAWPGSPPLHYPAVRRRPVGNLVFSDVAGPLGRPASVMAGRLPRYHRRTAERERERERRERERERDSPPPRVADNPQDHHARSRGSRTLSVISGPREQGGGGEVCGAERLQCAVQRTFTLSFQCTISAVNAVLVPTGAKTIYVACSPSNHNDRFSHRLQFQRSSLDLRRRIGFLYELARRYYAASECKGRGETRVPREKPSTGGAVSPLASHQGEPGSITLPGHRIFACGNRAGRCRWSVGFFRGSPFSPALSFLRCSILTSVTLIGSRDLAVKSSLNIFTQSPLGFEPGSLWWEASILPAAERRIHSSASPVEFARKYIGYLRARLTGCDKGDPKMRDTCHTVSKSKSLNWRAGFAAATCHNEIFRCDPAILEFCVNTPLISYTKPFLRPANGLCFLNSIHHLSRKRNSAKPAQELEKRPGNRERAHSKNNSKGSQIPLQLGVRWRISWERIRRREHEGLGEILERESTLAPGRLNQHVVNTRETYSGALWRGGKSKEREEAVGSNPPPATRRDCRVTPRTSGHVAVLCGGRKRVGVLPSPAEVSCEDIGVVRARGGGLSEGDEAPRVLTSHVPPPNPLPEASLIIGPGHLPAETGGIKRRTHRFHTRVEGTRITEIAAMTSQHDRQRHSRTPPRADASRACDVIQCGATASQLQPLPPETHRHTMRRLFENF</sequence>
<feature type="compositionally biased region" description="Basic and acidic residues" evidence="1">
    <location>
        <begin position="555"/>
        <end position="568"/>
    </location>
</feature>
<keyword evidence="3" id="KW-1185">Reference proteome</keyword>
<evidence type="ECO:0000313" key="2">
    <source>
        <dbReference type="EMBL" id="KAJ8874144.1"/>
    </source>
</evidence>
<feature type="compositionally biased region" description="Polar residues" evidence="1">
    <location>
        <begin position="96"/>
        <end position="108"/>
    </location>
</feature>
<feature type="region of interest" description="Disordered" evidence="1">
    <location>
        <begin position="332"/>
        <end position="355"/>
    </location>
</feature>
<feature type="region of interest" description="Disordered" evidence="1">
    <location>
        <begin position="173"/>
        <end position="243"/>
    </location>
</feature>
<feature type="region of interest" description="Disordered" evidence="1">
    <location>
        <begin position="631"/>
        <end position="657"/>
    </location>
</feature>
<dbReference type="EMBL" id="JARBHB010000010">
    <property type="protein sequence ID" value="KAJ8874144.1"/>
    <property type="molecule type" value="Genomic_DNA"/>
</dbReference>
<protein>
    <submittedName>
        <fullName evidence="2">Uncharacterized protein</fullName>
    </submittedName>
</protein>
<evidence type="ECO:0000256" key="1">
    <source>
        <dbReference type="SAM" id="MobiDB-lite"/>
    </source>
</evidence>
<feature type="region of interest" description="Disordered" evidence="1">
    <location>
        <begin position="76"/>
        <end position="121"/>
    </location>
</feature>
<accession>A0ABQ9GQ39</accession>
<evidence type="ECO:0000313" key="3">
    <source>
        <dbReference type="Proteomes" id="UP001159363"/>
    </source>
</evidence>
<feature type="compositionally biased region" description="Polar residues" evidence="1">
    <location>
        <begin position="78"/>
        <end position="88"/>
    </location>
</feature>
<organism evidence="2 3">
    <name type="scientific">Dryococelus australis</name>
    <dbReference type="NCBI Taxonomy" id="614101"/>
    <lineage>
        <taxon>Eukaryota</taxon>
        <taxon>Metazoa</taxon>
        <taxon>Ecdysozoa</taxon>
        <taxon>Arthropoda</taxon>
        <taxon>Hexapoda</taxon>
        <taxon>Insecta</taxon>
        <taxon>Pterygota</taxon>
        <taxon>Neoptera</taxon>
        <taxon>Polyneoptera</taxon>
        <taxon>Phasmatodea</taxon>
        <taxon>Verophasmatodea</taxon>
        <taxon>Anareolatae</taxon>
        <taxon>Phasmatidae</taxon>
        <taxon>Eurycanthinae</taxon>
        <taxon>Dryococelus</taxon>
    </lineage>
</organism>
<name>A0ABQ9GQ39_9NEOP</name>
<comment type="caution">
    <text evidence="2">The sequence shown here is derived from an EMBL/GenBank/DDBJ whole genome shotgun (WGS) entry which is preliminary data.</text>
</comment>
<reference evidence="2 3" key="1">
    <citation type="submission" date="2023-02" db="EMBL/GenBank/DDBJ databases">
        <title>LHISI_Scaffold_Assembly.</title>
        <authorList>
            <person name="Stuart O.P."/>
            <person name="Cleave R."/>
            <person name="Magrath M.J.L."/>
            <person name="Mikheyev A.S."/>
        </authorList>
    </citation>
    <scope>NUCLEOTIDE SEQUENCE [LARGE SCALE GENOMIC DNA]</scope>
    <source>
        <strain evidence="2">Daus_M_001</strain>
        <tissue evidence="2">Leg muscle</tissue>
    </source>
</reference>
<feature type="region of interest" description="Disordered" evidence="1">
    <location>
        <begin position="547"/>
        <end position="576"/>
    </location>
</feature>
<proteinExistence type="predicted"/>